<gene>
    <name evidence="1" type="ORF">JJL50_10360</name>
</gene>
<dbReference type="EMBL" id="CP067993">
    <property type="protein sequence ID" value="QQQ44396.1"/>
    <property type="molecule type" value="Genomic_DNA"/>
</dbReference>
<evidence type="ECO:0000313" key="1">
    <source>
        <dbReference type="EMBL" id="QQQ44396.1"/>
    </source>
</evidence>
<dbReference type="Proteomes" id="UP000596095">
    <property type="component" value="Chromosome"/>
</dbReference>
<sequence length="179" mass="20008">MIGVLAGIITIATGLHAYLAEKSRQQQSVAAEDRRLSRERETFVRRVQVLMARADRGSRLSRIFLGTHAVDDSGTIDLDNWDDDESGWLELQEGVKAVLNMLGTVVWSTDDFAMVGTDAQDVMGDIELSVMQANHAAELMRLSPDRWKTQMVGFLHALTSLEKECTYLIARLAEEIERA</sequence>
<proteinExistence type="predicted"/>
<reference evidence="1 2" key="1">
    <citation type="submission" date="2021-01" db="EMBL/GenBank/DDBJ databases">
        <title>Genome Characterization of a novel Stenotrophomonas isolate with high keratinase activity.</title>
        <authorList>
            <person name="Cao Z.-J."/>
        </authorList>
    </citation>
    <scope>NUCLEOTIDE SEQUENCE [LARGE SCALE GENOMIC DNA]</scope>
    <source>
        <strain evidence="1 2">DHHJ</strain>
    </source>
</reference>
<evidence type="ECO:0000313" key="2">
    <source>
        <dbReference type="Proteomes" id="UP000596095"/>
    </source>
</evidence>
<organism evidence="1 2">
    <name type="scientific">Stenotrophomonas maltophilia</name>
    <name type="common">Pseudomonas maltophilia</name>
    <name type="synonym">Xanthomonas maltophilia</name>
    <dbReference type="NCBI Taxonomy" id="40324"/>
    <lineage>
        <taxon>Bacteria</taxon>
        <taxon>Pseudomonadati</taxon>
        <taxon>Pseudomonadota</taxon>
        <taxon>Gammaproteobacteria</taxon>
        <taxon>Lysobacterales</taxon>
        <taxon>Lysobacteraceae</taxon>
        <taxon>Stenotrophomonas</taxon>
        <taxon>Stenotrophomonas maltophilia group</taxon>
    </lineage>
</organism>
<dbReference type="RefSeq" id="WP_201119145.1">
    <property type="nucleotide sequence ID" value="NZ_CP067993.1"/>
</dbReference>
<name>A0ABD7CAL4_STEMA</name>
<accession>A0ABD7CAL4</accession>
<protein>
    <submittedName>
        <fullName evidence="1">Uncharacterized protein</fullName>
    </submittedName>
</protein>
<dbReference type="AlphaFoldDB" id="A0ABD7CAL4"/>